<organism evidence="1">
    <name type="scientific">Vibrio tasmaniensis</name>
    <dbReference type="NCBI Taxonomy" id="212663"/>
    <lineage>
        <taxon>Bacteria</taxon>
        <taxon>Pseudomonadati</taxon>
        <taxon>Pseudomonadota</taxon>
        <taxon>Gammaproteobacteria</taxon>
        <taxon>Vibrionales</taxon>
        <taxon>Vibrionaceae</taxon>
        <taxon>Vibrio</taxon>
    </lineage>
</organism>
<evidence type="ECO:0000313" key="1">
    <source>
        <dbReference type="EMBL" id="AKN35867.1"/>
    </source>
</evidence>
<dbReference type="AlphaFoldDB" id="A0A0H3ZN62"/>
<sequence>MDVRILLQECSSQFVARLLKESPSFCFLKEQNNVLTRSVNDADYLRILS</sequence>
<proteinExistence type="predicted"/>
<reference evidence="1" key="1">
    <citation type="journal article" date="2015" name="MBio">
        <title>Eco-Evolutionary Dynamics of Episomes among Ecologically Cohesive Bacterial Populations.</title>
        <authorList>
            <person name="Xue H."/>
            <person name="Cordero O.X."/>
            <person name="Camas F.M."/>
            <person name="Trimble W."/>
            <person name="Meyer F."/>
            <person name="Guglielmini J."/>
            <person name="Rocha E.P."/>
            <person name="Polz M.F."/>
        </authorList>
    </citation>
    <scope>NUCLEOTIDE SEQUENCE</scope>
    <source>
        <strain evidence="1">FF_59</strain>
    </source>
</reference>
<accession>A0A0H3ZN62</accession>
<name>A0A0H3ZN62_9VIBR</name>
<dbReference type="EMBL" id="KP795455">
    <property type="protein sequence ID" value="AKN35867.1"/>
    <property type="molecule type" value="Genomic_DNA"/>
</dbReference>
<protein>
    <submittedName>
        <fullName evidence="1">Uncharacterized protein</fullName>
    </submittedName>
</protein>